<dbReference type="InterPro" id="IPR036770">
    <property type="entry name" value="Ankyrin_rpt-contain_sf"/>
</dbReference>
<dbReference type="SMR" id="A2EAI6"/>
<organism evidence="1 2">
    <name type="scientific">Trichomonas vaginalis (strain ATCC PRA-98 / G3)</name>
    <dbReference type="NCBI Taxonomy" id="412133"/>
    <lineage>
        <taxon>Eukaryota</taxon>
        <taxon>Metamonada</taxon>
        <taxon>Parabasalia</taxon>
        <taxon>Trichomonadida</taxon>
        <taxon>Trichomonadidae</taxon>
        <taxon>Trichomonas</taxon>
    </lineage>
</organism>
<dbReference type="RefSeq" id="XP_001322520.1">
    <property type="nucleotide sequence ID" value="XM_001322485.1"/>
</dbReference>
<dbReference type="VEuPathDB" id="TrichDB:TVAG_491540"/>
<accession>A2EAI6</accession>
<dbReference type="EMBL" id="DS113340">
    <property type="protein sequence ID" value="EAY10297.1"/>
    <property type="molecule type" value="Genomic_DNA"/>
</dbReference>
<proteinExistence type="predicted"/>
<sequence>MLSIELQIGRQFQDWIDGINNENESSFIDQIITSFISFYCDNKLEENLQFLAYETALAAEIRPKSIHNLTKLVKEITTTRKTDKFANFKNYLVDTIMSTQSIYSFEMKVRLLHSCFEAEIYKIDEICEYLNIFPMDQTIRALILFSIFVSDIDKHDSNLVNSILGKLEVYSASALQFNQYLEVDINKYREFIMSLRENDYKLSKQITNSIYPEDSVEFTIYTDNIDELQKLFSESEFNPEIRLKQSFLNPNTEILSPLQFAAFHGSTKCFEYLEKLNELDDSIPDFAVQGGSMEVVKVCDAKGLSFSNALVTAALNRRTEILEFLLKTKEFSQPEVMGALELCIRTKSIASIETICSLKKNK</sequence>
<evidence type="ECO:0000313" key="1">
    <source>
        <dbReference type="EMBL" id="EAY10297.1"/>
    </source>
</evidence>
<evidence type="ECO:0000313" key="2">
    <source>
        <dbReference type="Proteomes" id="UP000001542"/>
    </source>
</evidence>
<dbReference type="Proteomes" id="UP000001542">
    <property type="component" value="Unassembled WGS sequence"/>
</dbReference>
<dbReference type="PANTHER" id="PTHR24159">
    <property type="match status" value="1"/>
</dbReference>
<dbReference type="OrthoDB" id="410307at2759"/>
<gene>
    <name evidence="1" type="ORF">TVAG_491540</name>
</gene>
<reference evidence="1" key="2">
    <citation type="journal article" date="2007" name="Science">
        <title>Draft genome sequence of the sexually transmitted pathogen Trichomonas vaginalis.</title>
        <authorList>
            <person name="Carlton J.M."/>
            <person name="Hirt R.P."/>
            <person name="Silva J.C."/>
            <person name="Delcher A.L."/>
            <person name="Schatz M."/>
            <person name="Zhao Q."/>
            <person name="Wortman J.R."/>
            <person name="Bidwell S.L."/>
            <person name="Alsmark U.C.M."/>
            <person name="Besteiro S."/>
            <person name="Sicheritz-Ponten T."/>
            <person name="Noel C.J."/>
            <person name="Dacks J.B."/>
            <person name="Foster P.G."/>
            <person name="Simillion C."/>
            <person name="Van de Peer Y."/>
            <person name="Miranda-Saavedra D."/>
            <person name="Barton G.J."/>
            <person name="Westrop G.D."/>
            <person name="Mueller S."/>
            <person name="Dessi D."/>
            <person name="Fiori P.L."/>
            <person name="Ren Q."/>
            <person name="Paulsen I."/>
            <person name="Zhang H."/>
            <person name="Bastida-Corcuera F.D."/>
            <person name="Simoes-Barbosa A."/>
            <person name="Brown M.T."/>
            <person name="Hayes R.D."/>
            <person name="Mukherjee M."/>
            <person name="Okumura C.Y."/>
            <person name="Schneider R."/>
            <person name="Smith A.J."/>
            <person name="Vanacova S."/>
            <person name="Villalvazo M."/>
            <person name="Haas B.J."/>
            <person name="Pertea M."/>
            <person name="Feldblyum T.V."/>
            <person name="Utterback T.R."/>
            <person name="Shu C.L."/>
            <person name="Osoegawa K."/>
            <person name="de Jong P.J."/>
            <person name="Hrdy I."/>
            <person name="Horvathova L."/>
            <person name="Zubacova Z."/>
            <person name="Dolezal P."/>
            <person name="Malik S.B."/>
            <person name="Logsdon J.M. Jr."/>
            <person name="Henze K."/>
            <person name="Gupta A."/>
            <person name="Wang C.C."/>
            <person name="Dunne R.L."/>
            <person name="Upcroft J.A."/>
            <person name="Upcroft P."/>
            <person name="White O."/>
            <person name="Salzberg S.L."/>
            <person name="Tang P."/>
            <person name="Chiu C.-H."/>
            <person name="Lee Y.-S."/>
            <person name="Embley T.M."/>
            <person name="Coombs G.H."/>
            <person name="Mottram J.C."/>
            <person name="Tachezy J."/>
            <person name="Fraser-Liggett C.M."/>
            <person name="Johnson P.J."/>
        </authorList>
    </citation>
    <scope>NUCLEOTIDE SEQUENCE [LARGE SCALE GENOMIC DNA]</scope>
    <source>
        <strain evidence="1">G3</strain>
    </source>
</reference>
<keyword evidence="2" id="KW-1185">Reference proteome</keyword>
<dbReference type="KEGG" id="tva:4768233"/>
<dbReference type="SUPFAM" id="SSF48403">
    <property type="entry name" value="Ankyrin repeat"/>
    <property type="match status" value="1"/>
</dbReference>
<protein>
    <recommendedName>
        <fullName evidence="3">DUF3447 domain-containing protein</fullName>
    </recommendedName>
</protein>
<name>A2EAI6_TRIV3</name>
<dbReference type="InParanoid" id="A2EAI6"/>
<dbReference type="AlphaFoldDB" id="A2EAI6"/>
<reference evidence="1" key="1">
    <citation type="submission" date="2006-10" db="EMBL/GenBank/DDBJ databases">
        <authorList>
            <person name="Amadeo P."/>
            <person name="Zhao Q."/>
            <person name="Wortman J."/>
            <person name="Fraser-Liggett C."/>
            <person name="Carlton J."/>
        </authorList>
    </citation>
    <scope>NUCLEOTIDE SEQUENCE</scope>
    <source>
        <strain evidence="1">G3</strain>
    </source>
</reference>
<dbReference type="PANTHER" id="PTHR24159:SF5">
    <property type="entry name" value="ANK_REP_REGION DOMAIN-CONTAINING PROTEIN"/>
    <property type="match status" value="1"/>
</dbReference>
<evidence type="ECO:0008006" key="3">
    <source>
        <dbReference type="Google" id="ProtNLM"/>
    </source>
</evidence>
<dbReference type="VEuPathDB" id="TrichDB:TVAGG3_1005970"/>